<name>A0AAJ5YWM5_9BASI</name>
<dbReference type="InterPro" id="IPR019533">
    <property type="entry name" value="Peptidase_S26"/>
</dbReference>
<dbReference type="GO" id="GO:0004252">
    <property type="term" value="F:serine-type endopeptidase activity"/>
    <property type="evidence" value="ECO:0007669"/>
    <property type="project" value="InterPro"/>
</dbReference>
<proteinExistence type="inferred from homology"/>
<gene>
    <name evidence="11" type="ORF">MYAM1_003924</name>
</gene>
<comment type="subcellular location">
    <subcellularLocation>
        <location evidence="1 9">Mitochondrion inner membrane</location>
    </subcellularLocation>
</comment>
<comment type="similarity">
    <text evidence="7">Belongs to the peptidase S26 family. IMP1 subfamily.</text>
</comment>
<keyword evidence="4 9" id="KW-0378">Hydrolase</keyword>
<dbReference type="PANTHER" id="PTHR12383">
    <property type="entry name" value="PROTEASE FAMILY S26 MITOCHONDRIAL INNER MEMBRANE PROTEASE-RELATED"/>
    <property type="match status" value="1"/>
</dbReference>
<keyword evidence="3 9" id="KW-0999">Mitochondrion inner membrane</keyword>
<dbReference type="PRINTS" id="PR00727">
    <property type="entry name" value="LEADERPTASE"/>
</dbReference>
<dbReference type="EMBL" id="CP119949">
    <property type="protein sequence ID" value="WFD01163.1"/>
    <property type="molecule type" value="Genomic_DNA"/>
</dbReference>
<protein>
    <recommendedName>
        <fullName evidence="9">Mitochondrial inner membrane protease subunit</fullName>
        <ecNumber evidence="9">3.4.21.-</ecNumber>
    </recommendedName>
</protein>
<dbReference type="PANTHER" id="PTHR12383:SF16">
    <property type="entry name" value="MITOCHONDRIAL INNER MEMBRANE PROTEASE SUBUNIT 1"/>
    <property type="match status" value="1"/>
</dbReference>
<dbReference type="Gene3D" id="2.10.109.10">
    <property type="entry name" value="Umud Fragment, subunit A"/>
    <property type="match status" value="1"/>
</dbReference>
<dbReference type="GO" id="GO:0006627">
    <property type="term" value="P:protein processing involved in protein targeting to mitochondrion"/>
    <property type="evidence" value="ECO:0007669"/>
    <property type="project" value="TreeGrafter"/>
</dbReference>
<dbReference type="PROSITE" id="PS00760">
    <property type="entry name" value="SPASE_I_2"/>
    <property type="match status" value="1"/>
</dbReference>
<evidence type="ECO:0000313" key="11">
    <source>
        <dbReference type="EMBL" id="WFD01163.1"/>
    </source>
</evidence>
<evidence type="ECO:0000256" key="1">
    <source>
        <dbReference type="ARBA" id="ARBA00004273"/>
    </source>
</evidence>
<keyword evidence="5 9" id="KW-0496">Mitochondrion</keyword>
<dbReference type="SUPFAM" id="SSF51306">
    <property type="entry name" value="LexA/Signal peptidase"/>
    <property type="match status" value="1"/>
</dbReference>
<evidence type="ECO:0000256" key="2">
    <source>
        <dbReference type="ARBA" id="ARBA00022670"/>
    </source>
</evidence>
<dbReference type="InterPro" id="IPR019756">
    <property type="entry name" value="Pept_S26A_signal_pept_1_Ser-AS"/>
</dbReference>
<evidence type="ECO:0000259" key="10">
    <source>
        <dbReference type="Pfam" id="PF10502"/>
    </source>
</evidence>
<accession>A0AAJ5YWM5</accession>
<dbReference type="PROSITE" id="PS00501">
    <property type="entry name" value="SPASE_I_1"/>
    <property type="match status" value="1"/>
</dbReference>
<evidence type="ECO:0000256" key="9">
    <source>
        <dbReference type="RuleBase" id="RU362041"/>
    </source>
</evidence>
<dbReference type="EC" id="3.4.21.-" evidence="9"/>
<dbReference type="Proteomes" id="UP001219567">
    <property type="component" value="Chromosome 7"/>
</dbReference>
<dbReference type="AlphaFoldDB" id="A0AAJ5YWM5"/>
<evidence type="ECO:0000256" key="5">
    <source>
        <dbReference type="ARBA" id="ARBA00023128"/>
    </source>
</evidence>
<evidence type="ECO:0000256" key="3">
    <source>
        <dbReference type="ARBA" id="ARBA00022792"/>
    </source>
</evidence>
<dbReference type="Pfam" id="PF10502">
    <property type="entry name" value="Peptidase_S26"/>
    <property type="match status" value="1"/>
</dbReference>
<dbReference type="NCBIfam" id="TIGR02227">
    <property type="entry name" value="sigpep_I_bact"/>
    <property type="match status" value="1"/>
</dbReference>
<evidence type="ECO:0000256" key="7">
    <source>
        <dbReference type="ARBA" id="ARBA00038445"/>
    </source>
</evidence>
<dbReference type="InterPro" id="IPR000223">
    <property type="entry name" value="Pept_S26A_signal_pept_1"/>
</dbReference>
<dbReference type="InterPro" id="IPR019757">
    <property type="entry name" value="Pept_S26A_signal_pept_1_Lys-AS"/>
</dbReference>
<dbReference type="GO" id="GO:0042720">
    <property type="term" value="C:mitochondrial inner membrane peptidase complex"/>
    <property type="evidence" value="ECO:0007669"/>
    <property type="project" value="TreeGrafter"/>
</dbReference>
<organism evidence="11 12">
    <name type="scientific">Malassezia yamatoensis</name>
    <dbReference type="NCBI Taxonomy" id="253288"/>
    <lineage>
        <taxon>Eukaryota</taxon>
        <taxon>Fungi</taxon>
        <taxon>Dikarya</taxon>
        <taxon>Basidiomycota</taxon>
        <taxon>Ustilaginomycotina</taxon>
        <taxon>Malasseziomycetes</taxon>
        <taxon>Malasseziales</taxon>
        <taxon>Malasseziaceae</taxon>
        <taxon>Malassezia</taxon>
    </lineage>
</organism>
<dbReference type="GO" id="GO:0006465">
    <property type="term" value="P:signal peptide processing"/>
    <property type="evidence" value="ECO:0007669"/>
    <property type="project" value="InterPro"/>
</dbReference>
<feature type="domain" description="Peptidase S26" evidence="10">
    <location>
        <begin position="16"/>
        <end position="209"/>
    </location>
</feature>
<sequence>MAWAKAGMLAAQATRLSVFTVQMMCMVHLVNQHVLEVRMCKGASMLPTLSPSGDLVVHFRLPFLRMLADMPFASTDMKERFPAIPQKLPRAKIDPSMGTGLKLGDMVVATSPSDPSRTVCKRILGMGGDTILVDPRDVASGLTDSAMAQKHLTQFLESANGMHHTSQRMVTVPPGHVWLAGDNLANSTDSRHYGPVPLALVKGRVLARLYPRPQWLHNALQYC</sequence>
<dbReference type="InterPro" id="IPR036286">
    <property type="entry name" value="LexA/Signal_pep-like_sf"/>
</dbReference>
<feature type="active site" evidence="8">
    <location>
        <position position="121"/>
    </location>
</feature>
<evidence type="ECO:0000256" key="4">
    <source>
        <dbReference type="ARBA" id="ARBA00022801"/>
    </source>
</evidence>
<dbReference type="InterPro" id="IPR052064">
    <property type="entry name" value="Mito_IMP1_subunit"/>
</dbReference>
<feature type="active site" evidence="8">
    <location>
        <position position="44"/>
    </location>
</feature>
<evidence type="ECO:0000313" key="12">
    <source>
        <dbReference type="Proteomes" id="UP001219567"/>
    </source>
</evidence>
<evidence type="ECO:0000256" key="8">
    <source>
        <dbReference type="PIRSR" id="PIRSR600223-1"/>
    </source>
</evidence>
<evidence type="ECO:0000256" key="6">
    <source>
        <dbReference type="ARBA" id="ARBA00023136"/>
    </source>
</evidence>
<reference evidence="11 12" key="1">
    <citation type="submission" date="2023-03" db="EMBL/GenBank/DDBJ databases">
        <title>Mating type loci evolution in Malassezia.</title>
        <authorList>
            <person name="Coelho M.A."/>
        </authorList>
    </citation>
    <scope>NUCLEOTIDE SEQUENCE [LARGE SCALE GENOMIC DNA]</scope>
    <source>
        <strain evidence="11 12">CBS 9725</strain>
    </source>
</reference>
<keyword evidence="2 9" id="KW-0645">Protease</keyword>
<keyword evidence="6" id="KW-0472">Membrane</keyword>
<dbReference type="CDD" id="cd06530">
    <property type="entry name" value="S26_SPase_I"/>
    <property type="match status" value="1"/>
</dbReference>
<keyword evidence="12" id="KW-1185">Reference proteome</keyword>